<dbReference type="SUPFAM" id="SSF56214">
    <property type="entry name" value="4'-phosphopantetheinyl transferase"/>
    <property type="match status" value="2"/>
</dbReference>
<accession>A0A848MQC2</accession>
<evidence type="ECO:0000313" key="4">
    <source>
        <dbReference type="EMBL" id="NMP29062.1"/>
    </source>
</evidence>
<dbReference type="EMBL" id="JAADJU010000011">
    <property type="protein sequence ID" value="NMP29062.1"/>
    <property type="molecule type" value="Genomic_DNA"/>
</dbReference>
<feature type="domain" description="4'-phosphopantetheinyl transferase" evidence="3">
    <location>
        <begin position="111"/>
        <end position="167"/>
    </location>
</feature>
<reference evidence="4 5" key="1">
    <citation type="submission" date="2020-01" db="EMBL/GenBank/DDBJ databases">
        <authorList>
            <person name="Lee S.D."/>
        </authorList>
    </citation>
    <scope>NUCLEOTIDE SEQUENCE [LARGE SCALE GENOMIC DNA]</scope>
    <source>
        <strain evidence="4 5">SAP-1</strain>
    </source>
</reference>
<dbReference type="Pfam" id="PF01648">
    <property type="entry name" value="ACPS"/>
    <property type="match status" value="1"/>
</dbReference>
<evidence type="ECO:0000256" key="1">
    <source>
        <dbReference type="ARBA" id="ARBA00010990"/>
    </source>
</evidence>
<keyword evidence="5" id="KW-1185">Reference proteome</keyword>
<dbReference type="GO" id="GO:0000287">
    <property type="term" value="F:magnesium ion binding"/>
    <property type="evidence" value="ECO:0007669"/>
    <property type="project" value="InterPro"/>
</dbReference>
<dbReference type="Proteomes" id="UP000585363">
    <property type="component" value="Unassembled WGS sequence"/>
</dbReference>
<dbReference type="InterPro" id="IPR037143">
    <property type="entry name" value="4-PPantetheinyl_Trfase_dom_sf"/>
</dbReference>
<dbReference type="InterPro" id="IPR008278">
    <property type="entry name" value="4-PPantetheinyl_Trfase_dom"/>
</dbReference>
<keyword evidence="2 4" id="KW-0808">Transferase</keyword>
<dbReference type="GO" id="GO:0019878">
    <property type="term" value="P:lysine biosynthetic process via aminoadipic acid"/>
    <property type="evidence" value="ECO:0007669"/>
    <property type="project" value="TreeGrafter"/>
</dbReference>
<dbReference type="PANTHER" id="PTHR12215">
    <property type="entry name" value="PHOSPHOPANTETHEINE TRANSFERASE"/>
    <property type="match status" value="1"/>
</dbReference>
<dbReference type="RefSeq" id="WP_169404762.1">
    <property type="nucleotide sequence ID" value="NZ_JAADJU010000011.1"/>
</dbReference>
<name>A0A848MQC2_9GAMM</name>
<protein>
    <submittedName>
        <fullName evidence="4">4'-phosphopantetheinyl transferase superfamily protein</fullName>
    </submittedName>
</protein>
<gene>
    <name evidence="4" type="ORF">GW590_19590</name>
</gene>
<reference evidence="4 5" key="2">
    <citation type="submission" date="2020-06" db="EMBL/GenBank/DDBJ databases">
        <title>Polyphasic characterization of a Rahnella strain isolated from tree sap.</title>
        <authorList>
            <person name="Kim I.S."/>
        </authorList>
    </citation>
    <scope>NUCLEOTIDE SEQUENCE [LARGE SCALE GENOMIC DNA]</scope>
    <source>
        <strain evidence="4 5">SAP-1</strain>
    </source>
</reference>
<organism evidence="4 5">
    <name type="scientific">Rouxiella aceris</name>
    <dbReference type="NCBI Taxonomy" id="2703884"/>
    <lineage>
        <taxon>Bacteria</taxon>
        <taxon>Pseudomonadati</taxon>
        <taxon>Pseudomonadota</taxon>
        <taxon>Gammaproteobacteria</taxon>
        <taxon>Enterobacterales</taxon>
        <taxon>Yersiniaceae</taxon>
        <taxon>Rouxiella</taxon>
    </lineage>
</organism>
<dbReference type="GO" id="GO:0008897">
    <property type="term" value="F:holo-[acyl-carrier-protein] synthase activity"/>
    <property type="evidence" value="ECO:0007669"/>
    <property type="project" value="InterPro"/>
</dbReference>
<evidence type="ECO:0000259" key="3">
    <source>
        <dbReference type="Pfam" id="PF01648"/>
    </source>
</evidence>
<dbReference type="GO" id="GO:0005829">
    <property type="term" value="C:cytosol"/>
    <property type="evidence" value="ECO:0007669"/>
    <property type="project" value="TreeGrafter"/>
</dbReference>
<comment type="similarity">
    <text evidence="1">Belongs to the P-Pant transferase superfamily. Gsp/Sfp/HetI/AcpT family.</text>
</comment>
<proteinExistence type="inferred from homology"/>
<comment type="caution">
    <text evidence="4">The sequence shown here is derived from an EMBL/GenBank/DDBJ whole genome shotgun (WGS) entry which is preliminary data.</text>
</comment>
<dbReference type="AlphaFoldDB" id="A0A848MQC2"/>
<dbReference type="PANTHER" id="PTHR12215:SF10">
    <property type="entry name" value="L-AMINOADIPATE-SEMIALDEHYDE DEHYDROGENASE-PHOSPHOPANTETHEINYL TRANSFERASE"/>
    <property type="match status" value="1"/>
</dbReference>
<evidence type="ECO:0000256" key="2">
    <source>
        <dbReference type="ARBA" id="ARBA00022679"/>
    </source>
</evidence>
<dbReference type="InterPro" id="IPR050559">
    <property type="entry name" value="P-Pant_transferase_sf"/>
</dbReference>
<sequence>MTGNVQNDPGQQQCCWLLHAGSELPFSTRRLSPRLLAEAATMSQARASRFLAGRALLAELVFRQYGLPVLPEMITQPAGKPVFVDPALPYFNISHSGEQLLVAVTKRVAPGCDIEVNRPRRGIMALAAEFFSARENQWLVGQSDRQAAFWQLWCLREALLKSQGMTVWSMSAISLDPLAQRFSAPCAAQMQLLHAFDETASLALALPVEVSTVVRFTVNTIGELAALPALTWQRYLSRSDC</sequence>
<evidence type="ECO:0000313" key="5">
    <source>
        <dbReference type="Proteomes" id="UP000585363"/>
    </source>
</evidence>
<dbReference type="Gene3D" id="3.90.470.20">
    <property type="entry name" value="4'-phosphopantetheinyl transferase domain"/>
    <property type="match status" value="1"/>
</dbReference>